<evidence type="ECO:0000313" key="1">
    <source>
        <dbReference type="EMBL" id="AFO52349.1"/>
    </source>
</evidence>
<evidence type="ECO:0000313" key="2">
    <source>
        <dbReference type="Proteomes" id="UP000006502"/>
    </source>
</evidence>
<reference evidence="1 2" key="1">
    <citation type="journal article" date="2012" name="J. Bacteriol.">
        <title>Genome Sequence of "Candidatus Mycoplasma haemolamae" Strain Purdue, a Red Blood Cell Pathogen of Alpacas (Vicugna pacos) and Llamas (Lama glama).</title>
        <authorList>
            <person name="Guimaraes A.M."/>
            <person name="Toth B."/>
            <person name="Santos A.P."/>
            <person name="do Nascimento N.C."/>
            <person name="Kritchevsky J.E."/>
            <person name="Messick J.B."/>
        </authorList>
    </citation>
    <scope>NUCLEOTIDE SEQUENCE [LARGE SCALE GENOMIC DNA]</scope>
    <source>
        <strain evidence="1 2">Purdue</strain>
    </source>
</reference>
<dbReference type="STRING" id="1212765.MHLP_03845"/>
<dbReference type="HOGENOM" id="CLU_2274221_0_0_14"/>
<dbReference type="KEGG" id="mhl:MHLP_03845"/>
<proteinExistence type="predicted"/>
<sequence>MKLIHKICCGFAGLTGAGGASYGTYLGGSSLGWFGQRAADSSSSSSFSSSSSNDCCPEGCDCDKLLECLEKECKELDECLKVCEEPSKCSEDCAFACLDFFL</sequence>
<dbReference type="PATRIC" id="fig|1212765.3.peg.875"/>
<gene>
    <name evidence="1" type="ordered locus">MHLP_03845</name>
</gene>
<name>I7CKC6_MYCHA</name>
<keyword evidence="2" id="KW-1185">Reference proteome</keyword>
<organism evidence="1 2">
    <name type="scientific">Mycoplasma haematolamae (strain Purdue)</name>
    <dbReference type="NCBI Taxonomy" id="1212765"/>
    <lineage>
        <taxon>Bacteria</taxon>
        <taxon>Bacillati</taxon>
        <taxon>Mycoplasmatota</taxon>
        <taxon>Mollicutes</taxon>
        <taxon>Mycoplasmataceae</taxon>
        <taxon>Mycoplasma</taxon>
    </lineage>
</organism>
<dbReference type="Proteomes" id="UP000006502">
    <property type="component" value="Chromosome"/>
</dbReference>
<accession>I7CKC6</accession>
<dbReference type="EMBL" id="CP003731">
    <property type="protein sequence ID" value="AFO52349.1"/>
    <property type="molecule type" value="Genomic_DNA"/>
</dbReference>
<dbReference type="AlphaFoldDB" id="I7CKC6"/>
<reference evidence="2" key="2">
    <citation type="submission" date="2012-07" db="EMBL/GenBank/DDBJ databases">
        <title>Complete genome sequence of 'Candidatus Mycoplasma haemolamae'.</title>
        <authorList>
            <person name="Guimaraes A.M.S."/>
            <person name="Toth B."/>
            <person name="Santos A.P."/>
            <person name="Nascimento N.C."/>
            <person name="Sojka J.E."/>
            <person name="Messick J.B."/>
        </authorList>
    </citation>
    <scope>NUCLEOTIDE SEQUENCE [LARGE SCALE GENOMIC DNA]</scope>
    <source>
        <strain evidence="2">Purdue</strain>
    </source>
</reference>
<protein>
    <submittedName>
        <fullName evidence="1">Uncharacterized protein</fullName>
    </submittedName>
</protein>